<reference evidence="19" key="1">
    <citation type="journal article" date="2023" name="DNA Res.">
        <title>Chromosome-level genome assembly of Phrynocephalus forsythii using third-generation DNA sequencing and Hi-C analysis.</title>
        <authorList>
            <person name="Qi Y."/>
            <person name="Zhao W."/>
            <person name="Zhao Y."/>
            <person name="Niu C."/>
            <person name="Cao S."/>
            <person name="Zhang Y."/>
        </authorList>
    </citation>
    <scope>NUCLEOTIDE SEQUENCE</scope>
    <source>
        <tissue evidence="19">Muscle</tissue>
    </source>
</reference>
<dbReference type="InterPro" id="IPR028994">
    <property type="entry name" value="Integrin_alpha_N"/>
</dbReference>
<evidence type="ECO:0000256" key="4">
    <source>
        <dbReference type="ARBA" id="ARBA00022723"/>
    </source>
</evidence>
<organism evidence="19 20">
    <name type="scientific">Phrynocephalus forsythii</name>
    <dbReference type="NCBI Taxonomy" id="171643"/>
    <lineage>
        <taxon>Eukaryota</taxon>
        <taxon>Metazoa</taxon>
        <taxon>Chordata</taxon>
        <taxon>Craniata</taxon>
        <taxon>Vertebrata</taxon>
        <taxon>Euteleostomi</taxon>
        <taxon>Lepidosauria</taxon>
        <taxon>Squamata</taxon>
        <taxon>Bifurcata</taxon>
        <taxon>Unidentata</taxon>
        <taxon>Episquamata</taxon>
        <taxon>Toxicofera</taxon>
        <taxon>Iguania</taxon>
        <taxon>Acrodonta</taxon>
        <taxon>Agamidae</taxon>
        <taxon>Agaminae</taxon>
        <taxon>Phrynocephalus</taxon>
    </lineage>
</organism>
<keyword evidence="7" id="KW-0106">Calcium</keyword>
<dbReference type="Pfam" id="PF08441">
    <property type="entry name" value="Integrin_A_Ig_1"/>
    <property type="match status" value="1"/>
</dbReference>
<dbReference type="Proteomes" id="UP001142489">
    <property type="component" value="Unassembled WGS sequence"/>
</dbReference>
<sequence length="1168" mass="127194">MKLSLQAAFLVCVGWCLSLSSGFTIIDTEAPVIFKGNKADQFGYRVIQTRSNGASWLIASAPLSDNRTGSLFRCSYDTEKCQPIILPHNYTSGISLGLSLAVDEVTDSKIVACAPTWVRRCGEFDYMNGVCYIINNFDQNLKEIHPAFQECVSGVDAVILYDDSGSIGNPAFQTMQSFFLKLINSVVDLDVQFAVVQYSSDPYLIFDFAAYNNSGGQVKNTLHSAPRTRGNTFTPTAIRYVVEQVFIPEHGMRPHSKKLLIVLTDGISNDNRNTFEEARQAADAKGIIRYAIGVGRDFLRAQDELGKIASSAGNIFPVGSFDALDSLQQQLKEKIFAIEGTSGASPGSSFQQELSQGGFSTLLTEELVVSGAVGAYGWSGGLEEVFLGQPPQTKFLNGSTANFKDSYLGYSVAVARRGRLVFYIAGAPRYQHVGRVLGFESQSRRVTASVWGKQVGSYYGAELSSVDLNADGNTDLILIGAPLYYNGTHGGLVEVCSIRNMGGLTCLQKLHGIPGNGLGRFGAVLCSLGDVSGDGLTDVAVGAPMEDEERGAVYIFLGETNRLREQHSQRISAASLSPELHYFGQSIQGRLDLSGDSLTDIAVGTLGSAVLLRSRPVFTVVSSLSFSPPVIPLDDPNCGSEKLSGVVPRGNLSLCFTLKLMSKKWSHGALRATISFDLQLDVNQSLPRLKVENGAPSTAEIIRMASMPVCVEKTLQAPACLDDTFTPVVLRAKFSIQEEPEASARNLRPILDPETNLSAQIQVPFQQDCGPDDICVSDLCVSFNFSGSNGVKLSPNFILNLTVKLENVGETASNPGLSFYYSPILSFQRATALQSNWRLSPACEMHGSQGNVSVRHSSCHFRPPILKRGTQAFLQFSFRSSSGDSWESKFAYFTIQAHSQNENDTLSDNEATGQLPVLHPVDIIVKELESIPYLNFSTRIPEKKILTHAYEVRNLGSNLTPINVTFELPLKSKWGFFWNVTPNHSDEMNQVSCMFTIRNGLQAKDRKKPSMVTTGLENAAALGLRGCLGASICSTYQCLIANLSQGEGIKFNFSGEFYLQDNTIKLESPRLHLRSEASVVVDETRFFQSQPEEFHFIQISTEIELISPFNPVPIIVGSSIGGILLLAILVAVLYKFGFFKRNRVPQMDETAAGPVDPSEQAPEASSSS</sequence>
<evidence type="ECO:0000313" key="20">
    <source>
        <dbReference type="Proteomes" id="UP001142489"/>
    </source>
</evidence>
<keyword evidence="11 16" id="KW-0472">Membrane</keyword>
<keyword evidence="5 16" id="KW-0732">Signal</keyword>
<evidence type="ECO:0000256" key="8">
    <source>
        <dbReference type="ARBA" id="ARBA00022889"/>
    </source>
</evidence>
<dbReference type="InterPro" id="IPR018184">
    <property type="entry name" value="Integrin_alpha_C_CS"/>
</dbReference>
<dbReference type="Pfam" id="PF01839">
    <property type="entry name" value="FG-GAP"/>
    <property type="match status" value="1"/>
</dbReference>
<comment type="similarity">
    <text evidence="2 16">Belongs to the integrin alpha chain family.</text>
</comment>
<dbReference type="InterPro" id="IPR013649">
    <property type="entry name" value="Integrin_alpha_Ig-like_1"/>
</dbReference>
<dbReference type="OrthoDB" id="5317514at2759"/>
<evidence type="ECO:0000256" key="6">
    <source>
        <dbReference type="ARBA" id="ARBA00022737"/>
    </source>
</evidence>
<evidence type="ECO:0000259" key="18">
    <source>
        <dbReference type="PROSITE" id="PS50234"/>
    </source>
</evidence>
<name>A0A9Q0XGZ1_9SAUR</name>
<dbReference type="SUPFAM" id="SSF69179">
    <property type="entry name" value="Integrin domains"/>
    <property type="match status" value="2"/>
</dbReference>
<dbReference type="PROSITE" id="PS50234">
    <property type="entry name" value="VWFA"/>
    <property type="match status" value="1"/>
</dbReference>
<dbReference type="Pfam" id="PF20805">
    <property type="entry name" value="Integrin_A_Ig_2"/>
    <property type="match status" value="1"/>
</dbReference>
<keyword evidence="13 16" id="KW-0675">Receptor</keyword>
<dbReference type="InterPro" id="IPR000413">
    <property type="entry name" value="Integrin_alpha"/>
</dbReference>
<protein>
    <recommendedName>
        <fullName evidence="18">VWFA domain-containing protein</fullName>
    </recommendedName>
</protein>
<evidence type="ECO:0000256" key="7">
    <source>
        <dbReference type="ARBA" id="ARBA00022837"/>
    </source>
</evidence>
<feature type="chain" id="PRO_5040530010" description="VWFA domain-containing protein" evidence="16">
    <location>
        <begin position="23"/>
        <end position="1168"/>
    </location>
</feature>
<dbReference type="AlphaFoldDB" id="A0A9Q0XGZ1"/>
<feature type="compositionally biased region" description="Low complexity" evidence="17">
    <location>
        <begin position="1157"/>
        <end position="1168"/>
    </location>
</feature>
<dbReference type="PROSITE" id="PS51470">
    <property type="entry name" value="FG_GAP"/>
    <property type="match status" value="3"/>
</dbReference>
<dbReference type="GO" id="GO:0008305">
    <property type="term" value="C:integrin complex"/>
    <property type="evidence" value="ECO:0007669"/>
    <property type="project" value="InterPro"/>
</dbReference>
<evidence type="ECO:0000256" key="13">
    <source>
        <dbReference type="ARBA" id="ARBA00023170"/>
    </source>
</evidence>
<dbReference type="InterPro" id="IPR032695">
    <property type="entry name" value="Integrin_dom_sf"/>
</dbReference>
<feature type="repeat" description="FG-GAP" evidence="15">
    <location>
        <begin position="508"/>
        <end position="565"/>
    </location>
</feature>
<dbReference type="InterPro" id="IPR048285">
    <property type="entry name" value="Integrin_alpha_Ig-like_2"/>
</dbReference>
<evidence type="ECO:0000256" key="17">
    <source>
        <dbReference type="SAM" id="MobiDB-lite"/>
    </source>
</evidence>
<dbReference type="EMBL" id="JAPFRF010000012">
    <property type="protein sequence ID" value="KAJ7314092.1"/>
    <property type="molecule type" value="Genomic_DNA"/>
</dbReference>
<feature type="signal peptide" evidence="16">
    <location>
        <begin position="1"/>
        <end position="22"/>
    </location>
</feature>
<keyword evidence="20" id="KW-1185">Reference proteome</keyword>
<proteinExistence type="inferred from homology"/>
<keyword evidence="10 16" id="KW-0401">Integrin</keyword>
<evidence type="ECO:0000256" key="3">
    <source>
        <dbReference type="ARBA" id="ARBA00022692"/>
    </source>
</evidence>
<dbReference type="Gene3D" id="2.130.10.130">
    <property type="entry name" value="Integrin alpha, N-terminal"/>
    <property type="match status" value="1"/>
</dbReference>
<keyword evidence="3 16" id="KW-0812">Transmembrane</keyword>
<keyword evidence="4" id="KW-0479">Metal-binding</keyword>
<evidence type="ECO:0000313" key="19">
    <source>
        <dbReference type="EMBL" id="KAJ7314092.1"/>
    </source>
</evidence>
<comment type="subcellular location">
    <subcellularLocation>
        <location evidence="1 16">Membrane</location>
        <topology evidence="1 16">Single-pass type I membrane protein</topology>
    </subcellularLocation>
</comment>
<dbReference type="PRINTS" id="PR00453">
    <property type="entry name" value="VWFADOMAIN"/>
</dbReference>
<keyword evidence="6" id="KW-0677">Repeat</keyword>
<feature type="repeat" description="FG-GAP" evidence="15">
    <location>
        <begin position="569"/>
        <end position="629"/>
    </location>
</feature>
<dbReference type="Pfam" id="PF21520">
    <property type="entry name" value="ITGAX-like_Ig_3"/>
    <property type="match status" value="1"/>
</dbReference>
<dbReference type="GO" id="GO:0005178">
    <property type="term" value="F:integrin binding"/>
    <property type="evidence" value="ECO:0007669"/>
    <property type="project" value="TreeGrafter"/>
</dbReference>
<keyword evidence="9 16" id="KW-1133">Transmembrane helix</keyword>
<dbReference type="InterPro" id="IPR013519">
    <property type="entry name" value="Int_alpha_beta-p"/>
</dbReference>
<dbReference type="InterPro" id="IPR036465">
    <property type="entry name" value="vWFA_dom_sf"/>
</dbReference>
<dbReference type="SMART" id="SM00327">
    <property type="entry name" value="VWA"/>
    <property type="match status" value="1"/>
</dbReference>
<dbReference type="SMART" id="SM00191">
    <property type="entry name" value="Int_alpha"/>
    <property type="match status" value="5"/>
</dbReference>
<keyword evidence="8 16" id="KW-0130">Cell adhesion</keyword>
<evidence type="ECO:0000256" key="5">
    <source>
        <dbReference type="ARBA" id="ARBA00022729"/>
    </source>
</evidence>
<keyword evidence="14" id="KW-0325">Glycoprotein</keyword>
<comment type="caution">
    <text evidence="19">The sequence shown here is derived from an EMBL/GenBank/DDBJ whole genome shotgun (WGS) entry which is preliminary data.</text>
</comment>
<evidence type="ECO:0000256" key="2">
    <source>
        <dbReference type="ARBA" id="ARBA00008054"/>
    </source>
</evidence>
<dbReference type="Gene3D" id="1.20.5.930">
    <property type="entry name" value="Bicelle-embedded integrin alpha(iib) transmembrane segment"/>
    <property type="match status" value="1"/>
</dbReference>
<dbReference type="Gene3D" id="2.60.40.1530">
    <property type="entry name" value="ntegrin, alpha v. Chain A, domain 4"/>
    <property type="match status" value="1"/>
</dbReference>
<dbReference type="InterPro" id="IPR013517">
    <property type="entry name" value="FG-GAP"/>
</dbReference>
<dbReference type="Gene3D" id="2.60.40.1460">
    <property type="entry name" value="Integrin domains. Chain A, domain 2"/>
    <property type="match status" value="1"/>
</dbReference>
<dbReference type="GO" id="GO:0007229">
    <property type="term" value="P:integrin-mediated signaling pathway"/>
    <property type="evidence" value="ECO:0007669"/>
    <property type="project" value="UniProtKB-KW"/>
</dbReference>
<dbReference type="Pfam" id="PF00092">
    <property type="entry name" value="VWA"/>
    <property type="match status" value="1"/>
</dbReference>
<dbReference type="SUPFAM" id="SSF69318">
    <property type="entry name" value="Integrin alpha N-terminal domain"/>
    <property type="match status" value="1"/>
</dbReference>
<feature type="transmembrane region" description="Helical" evidence="16">
    <location>
        <begin position="1114"/>
        <end position="1134"/>
    </location>
</feature>
<evidence type="ECO:0000256" key="1">
    <source>
        <dbReference type="ARBA" id="ARBA00004479"/>
    </source>
</evidence>
<evidence type="ECO:0000256" key="9">
    <source>
        <dbReference type="ARBA" id="ARBA00022989"/>
    </source>
</evidence>
<dbReference type="InterPro" id="IPR048633">
    <property type="entry name" value="ITGAX-like_Ig_3"/>
</dbReference>
<feature type="domain" description="VWFA" evidence="18">
    <location>
        <begin position="156"/>
        <end position="331"/>
    </location>
</feature>
<evidence type="ECO:0000256" key="16">
    <source>
        <dbReference type="RuleBase" id="RU003762"/>
    </source>
</evidence>
<accession>A0A9Q0XGZ1</accession>
<dbReference type="SUPFAM" id="SSF53300">
    <property type="entry name" value="vWA-like"/>
    <property type="match status" value="1"/>
</dbReference>
<dbReference type="GO" id="GO:0009897">
    <property type="term" value="C:external side of plasma membrane"/>
    <property type="evidence" value="ECO:0007669"/>
    <property type="project" value="TreeGrafter"/>
</dbReference>
<evidence type="ECO:0000256" key="11">
    <source>
        <dbReference type="ARBA" id="ARBA00023136"/>
    </source>
</evidence>
<dbReference type="GO" id="GO:0098609">
    <property type="term" value="P:cell-cell adhesion"/>
    <property type="evidence" value="ECO:0007669"/>
    <property type="project" value="TreeGrafter"/>
</dbReference>
<keyword evidence="12" id="KW-1015">Disulfide bond</keyword>
<dbReference type="Gene3D" id="2.60.40.1510">
    <property type="entry name" value="ntegrin, alpha v. Chain A, domain 3"/>
    <property type="match status" value="1"/>
</dbReference>
<feature type="region of interest" description="Disordered" evidence="17">
    <location>
        <begin position="1149"/>
        <end position="1168"/>
    </location>
</feature>
<dbReference type="GO" id="GO:0007160">
    <property type="term" value="P:cell-matrix adhesion"/>
    <property type="evidence" value="ECO:0007669"/>
    <property type="project" value="TreeGrafter"/>
</dbReference>
<evidence type="ECO:0000256" key="10">
    <source>
        <dbReference type="ARBA" id="ARBA00023037"/>
    </source>
</evidence>
<evidence type="ECO:0000256" key="15">
    <source>
        <dbReference type="PROSITE-ProRule" id="PRU00803"/>
    </source>
</evidence>
<evidence type="ECO:0000256" key="14">
    <source>
        <dbReference type="ARBA" id="ARBA00023180"/>
    </source>
</evidence>
<dbReference type="PRINTS" id="PR01185">
    <property type="entry name" value="INTEGRINA"/>
</dbReference>
<dbReference type="PANTHER" id="PTHR23220:SF118">
    <property type="entry name" value="INTEGRIN ALPHA-X"/>
    <property type="match status" value="1"/>
</dbReference>
<evidence type="ECO:0000256" key="12">
    <source>
        <dbReference type="ARBA" id="ARBA00023157"/>
    </source>
</evidence>
<feature type="repeat" description="FG-GAP" evidence="15">
    <location>
        <begin position="445"/>
        <end position="505"/>
    </location>
</feature>
<dbReference type="PANTHER" id="PTHR23220">
    <property type="entry name" value="INTEGRIN ALPHA"/>
    <property type="match status" value="1"/>
</dbReference>
<dbReference type="GO" id="GO:0046872">
    <property type="term" value="F:metal ion binding"/>
    <property type="evidence" value="ECO:0007669"/>
    <property type="project" value="UniProtKB-KW"/>
</dbReference>
<gene>
    <name evidence="19" type="ORF">JRQ81_006027</name>
</gene>
<dbReference type="PROSITE" id="PS00242">
    <property type="entry name" value="INTEGRIN_ALPHA"/>
    <property type="match status" value="1"/>
</dbReference>
<dbReference type="InterPro" id="IPR002035">
    <property type="entry name" value="VWF_A"/>
</dbReference>
<dbReference type="Gene3D" id="3.40.50.410">
    <property type="entry name" value="von Willebrand factor, type A domain"/>
    <property type="match status" value="1"/>
</dbReference>
<dbReference type="GO" id="GO:0033627">
    <property type="term" value="P:cell adhesion mediated by integrin"/>
    <property type="evidence" value="ECO:0007669"/>
    <property type="project" value="TreeGrafter"/>
</dbReference>